<dbReference type="SUPFAM" id="SSF50494">
    <property type="entry name" value="Trypsin-like serine proteases"/>
    <property type="match status" value="1"/>
</dbReference>
<dbReference type="PROSITE" id="PS50240">
    <property type="entry name" value="TRYPSIN_DOM"/>
    <property type="match status" value="1"/>
</dbReference>
<feature type="chain" id="PRO_5046468001" evidence="1">
    <location>
        <begin position="25"/>
        <end position="238"/>
    </location>
</feature>
<dbReference type="RefSeq" id="WP_263843509.1">
    <property type="nucleotide sequence ID" value="NZ_JALIEB010000003.1"/>
</dbReference>
<dbReference type="SMART" id="SM00020">
    <property type="entry name" value="Tryp_SPc"/>
    <property type="match status" value="1"/>
</dbReference>
<name>A0ABT3BCB6_9RHOB</name>
<comment type="caution">
    <text evidence="3">The sequence shown here is derived from an EMBL/GenBank/DDBJ whole genome shotgun (WGS) entry which is preliminary data.</text>
</comment>
<feature type="domain" description="Peptidase S1" evidence="2">
    <location>
        <begin position="22"/>
        <end position="229"/>
    </location>
</feature>
<dbReference type="GO" id="GO:0016787">
    <property type="term" value="F:hydrolase activity"/>
    <property type="evidence" value="ECO:0007669"/>
    <property type="project" value="UniProtKB-KW"/>
</dbReference>
<dbReference type="Gene3D" id="2.40.10.10">
    <property type="entry name" value="Trypsin-like serine proteases"/>
    <property type="match status" value="1"/>
</dbReference>
<evidence type="ECO:0000256" key="1">
    <source>
        <dbReference type="SAM" id="SignalP"/>
    </source>
</evidence>
<dbReference type="InterPro" id="IPR001314">
    <property type="entry name" value="Peptidase_S1A"/>
</dbReference>
<dbReference type="InterPro" id="IPR001254">
    <property type="entry name" value="Trypsin_dom"/>
</dbReference>
<evidence type="ECO:0000259" key="2">
    <source>
        <dbReference type="PROSITE" id="PS50240"/>
    </source>
</evidence>
<dbReference type="InterPro" id="IPR009003">
    <property type="entry name" value="Peptidase_S1_PA"/>
</dbReference>
<proteinExistence type="predicted"/>
<dbReference type="InterPro" id="IPR018114">
    <property type="entry name" value="TRYPSIN_HIS"/>
</dbReference>
<accession>A0ABT3BCB6</accession>
<dbReference type="PANTHER" id="PTHR24260:SF136">
    <property type="entry name" value="GH08193P-RELATED"/>
    <property type="match status" value="1"/>
</dbReference>
<gene>
    <name evidence="3" type="ORF">MUB52_07135</name>
</gene>
<protein>
    <submittedName>
        <fullName evidence="3">Trypsin-like serine protease</fullName>
        <ecNumber evidence="3">3.4.21.-</ecNumber>
    </submittedName>
</protein>
<keyword evidence="4" id="KW-1185">Reference proteome</keyword>
<feature type="signal peptide" evidence="1">
    <location>
        <begin position="1"/>
        <end position="24"/>
    </location>
</feature>
<dbReference type="EMBL" id="JALIEB010000003">
    <property type="protein sequence ID" value="MCV3271197.1"/>
    <property type="molecule type" value="Genomic_DNA"/>
</dbReference>
<dbReference type="PRINTS" id="PR00722">
    <property type="entry name" value="CHYMOTRYPSIN"/>
</dbReference>
<dbReference type="InterPro" id="IPR051333">
    <property type="entry name" value="CLIP_Serine_Protease"/>
</dbReference>
<evidence type="ECO:0000313" key="4">
    <source>
        <dbReference type="Proteomes" id="UP001208690"/>
    </source>
</evidence>
<organism evidence="3 4">
    <name type="scientific">Roseobacter sinensis</name>
    <dbReference type="NCBI Taxonomy" id="2931391"/>
    <lineage>
        <taxon>Bacteria</taxon>
        <taxon>Pseudomonadati</taxon>
        <taxon>Pseudomonadota</taxon>
        <taxon>Alphaproteobacteria</taxon>
        <taxon>Rhodobacterales</taxon>
        <taxon>Roseobacteraceae</taxon>
        <taxon>Roseobacter</taxon>
    </lineage>
</organism>
<evidence type="ECO:0000313" key="3">
    <source>
        <dbReference type="EMBL" id="MCV3271197.1"/>
    </source>
</evidence>
<reference evidence="3 4" key="1">
    <citation type="submission" date="2022-04" db="EMBL/GenBank/DDBJ databases">
        <title>Roseobacter sp. WL0113 is a bacterium isolated from neritic sediment.</title>
        <authorList>
            <person name="Wang L."/>
            <person name="He W."/>
            <person name="Zhang D.-F."/>
        </authorList>
    </citation>
    <scope>NUCLEOTIDE SEQUENCE [LARGE SCALE GENOMIC DNA]</scope>
    <source>
        <strain evidence="3 4">WL0113</strain>
    </source>
</reference>
<dbReference type="Proteomes" id="UP001208690">
    <property type="component" value="Unassembled WGS sequence"/>
</dbReference>
<dbReference type="Pfam" id="PF00089">
    <property type="entry name" value="Trypsin"/>
    <property type="match status" value="1"/>
</dbReference>
<sequence>MPTLRTALCLLFGLLALGPAPVQAGPLPALGLKERQGWVAVGLVNSAGYRTRASCTGTLIAPDLVVTAAHCAGGTPHFVAGWDRGSFAAHRRSVEALLHPNYQGADGNDRFRHDIAVLRLDEPIATRNILPVPLSDQAALRVGALTVLGYHRKRPHVLNGRADCPTLSDPRQPVLLLGCEVISGNSGGPVLVPVGDAWTLVAVVAGRVGGDAPRALAVPVDDWLMDQWRAAMDRAAAR</sequence>
<dbReference type="PROSITE" id="PS00134">
    <property type="entry name" value="TRYPSIN_HIS"/>
    <property type="match status" value="1"/>
</dbReference>
<keyword evidence="3" id="KW-0378">Hydrolase</keyword>
<keyword evidence="1" id="KW-0732">Signal</keyword>
<dbReference type="InterPro" id="IPR043504">
    <property type="entry name" value="Peptidase_S1_PA_chymotrypsin"/>
</dbReference>
<dbReference type="PANTHER" id="PTHR24260">
    <property type="match status" value="1"/>
</dbReference>
<dbReference type="EC" id="3.4.21.-" evidence="3"/>